<evidence type="ECO:0000313" key="2">
    <source>
        <dbReference type="Proteomes" id="UP000827092"/>
    </source>
</evidence>
<sequence>MFLLLLVILCVCRLQPPPERTPTVKMFLESFNQIAPRGVATCPAGGWWCLFVKSTKGEWNTRHDFKDNCSLSK</sequence>
<dbReference type="Proteomes" id="UP000827092">
    <property type="component" value="Unassembled WGS sequence"/>
</dbReference>
<organism evidence="1 2">
    <name type="scientific">Oedothorax gibbosus</name>
    <dbReference type="NCBI Taxonomy" id="931172"/>
    <lineage>
        <taxon>Eukaryota</taxon>
        <taxon>Metazoa</taxon>
        <taxon>Ecdysozoa</taxon>
        <taxon>Arthropoda</taxon>
        <taxon>Chelicerata</taxon>
        <taxon>Arachnida</taxon>
        <taxon>Araneae</taxon>
        <taxon>Araneomorphae</taxon>
        <taxon>Entelegynae</taxon>
        <taxon>Araneoidea</taxon>
        <taxon>Linyphiidae</taxon>
        <taxon>Erigoninae</taxon>
        <taxon>Oedothorax</taxon>
    </lineage>
</organism>
<evidence type="ECO:0008006" key="3">
    <source>
        <dbReference type="Google" id="ProtNLM"/>
    </source>
</evidence>
<dbReference type="AlphaFoldDB" id="A0AAV6VEM2"/>
<keyword evidence="2" id="KW-1185">Reference proteome</keyword>
<evidence type="ECO:0000313" key="1">
    <source>
        <dbReference type="EMBL" id="KAG8194469.1"/>
    </source>
</evidence>
<name>A0AAV6VEM2_9ARAC</name>
<comment type="caution">
    <text evidence="1">The sequence shown here is derived from an EMBL/GenBank/DDBJ whole genome shotgun (WGS) entry which is preliminary data.</text>
</comment>
<reference evidence="1 2" key="1">
    <citation type="journal article" date="2022" name="Nat. Ecol. Evol.">
        <title>A masculinizing supergene underlies an exaggerated male reproductive morph in a spider.</title>
        <authorList>
            <person name="Hendrickx F."/>
            <person name="De Corte Z."/>
            <person name="Sonet G."/>
            <person name="Van Belleghem S.M."/>
            <person name="Kostlbacher S."/>
            <person name="Vangestel C."/>
        </authorList>
    </citation>
    <scope>NUCLEOTIDE SEQUENCE [LARGE SCALE GENOMIC DNA]</scope>
    <source>
        <strain evidence="1">W744_W776</strain>
    </source>
</reference>
<dbReference type="EMBL" id="JAFNEN010000102">
    <property type="protein sequence ID" value="KAG8194469.1"/>
    <property type="molecule type" value="Genomic_DNA"/>
</dbReference>
<accession>A0AAV6VEM2</accession>
<proteinExistence type="predicted"/>
<gene>
    <name evidence="1" type="ORF">JTE90_013227</name>
</gene>
<protein>
    <recommendedName>
        <fullName evidence="3">Secreted protein</fullName>
    </recommendedName>
</protein>